<evidence type="ECO:0000313" key="2">
    <source>
        <dbReference type="Proteomes" id="UP000005496"/>
    </source>
</evidence>
<reference evidence="1" key="1">
    <citation type="submission" date="2010-05" db="EMBL/GenBank/DDBJ databases">
        <title>The draft genome of Desulfonatronospira thiodismutans ASO3-1.</title>
        <authorList>
            <consortium name="US DOE Joint Genome Institute (JGI-PGF)"/>
            <person name="Lucas S."/>
            <person name="Copeland A."/>
            <person name="Lapidus A."/>
            <person name="Cheng J.-F."/>
            <person name="Bruce D."/>
            <person name="Goodwin L."/>
            <person name="Pitluck S."/>
            <person name="Chertkov O."/>
            <person name="Brettin T."/>
            <person name="Detter J.C."/>
            <person name="Han C."/>
            <person name="Land M.L."/>
            <person name="Hauser L."/>
            <person name="Kyrpides N."/>
            <person name="Mikhailova N."/>
            <person name="Muyzer G."/>
            <person name="Woyke T."/>
        </authorList>
    </citation>
    <scope>NUCLEOTIDE SEQUENCE [LARGE SCALE GENOMIC DNA]</scope>
    <source>
        <strain evidence="1">ASO3-1</strain>
    </source>
</reference>
<accession>D6SN20</accession>
<dbReference type="EMBL" id="ACJN02000001">
    <property type="protein sequence ID" value="EFI36081.1"/>
    <property type="molecule type" value="Genomic_DNA"/>
</dbReference>
<organism evidence="1 2">
    <name type="scientific">Desulfonatronospira thiodismutans ASO3-1</name>
    <dbReference type="NCBI Taxonomy" id="555779"/>
    <lineage>
        <taxon>Bacteria</taxon>
        <taxon>Pseudomonadati</taxon>
        <taxon>Thermodesulfobacteriota</taxon>
        <taxon>Desulfovibrionia</taxon>
        <taxon>Desulfovibrionales</taxon>
        <taxon>Desulfonatronovibrionaceae</taxon>
        <taxon>Desulfonatronospira</taxon>
    </lineage>
</organism>
<dbReference type="AlphaFoldDB" id="D6SN20"/>
<proteinExistence type="predicted"/>
<dbReference type="InterPro" id="IPR025427">
    <property type="entry name" value="DUF4160"/>
</dbReference>
<evidence type="ECO:0008006" key="3">
    <source>
        <dbReference type="Google" id="ProtNLM"/>
    </source>
</evidence>
<evidence type="ECO:0000313" key="1">
    <source>
        <dbReference type="EMBL" id="EFI36081.1"/>
    </source>
</evidence>
<comment type="caution">
    <text evidence="1">The sequence shown here is derived from an EMBL/GenBank/DDBJ whole genome shotgun (WGS) entry which is preliminary data.</text>
</comment>
<keyword evidence="2" id="KW-1185">Reference proteome</keyword>
<gene>
    <name evidence="1" type="ORF">Dthio_PD3528</name>
</gene>
<sequence length="76" mass="8864">MPLIKRFANCQVRINLKDHAPPHFHVLMRDGKEALIELSGLEILQGNVPRRELSEVLQWAASNRNMLMNKFEELQK</sequence>
<dbReference type="Pfam" id="PF13711">
    <property type="entry name" value="DUF4160"/>
    <property type="match status" value="1"/>
</dbReference>
<dbReference type="Proteomes" id="UP000005496">
    <property type="component" value="Unassembled WGS sequence"/>
</dbReference>
<dbReference type="RefSeq" id="WP_008869209.1">
    <property type="nucleotide sequence ID" value="NZ_ACJN02000001.1"/>
</dbReference>
<protein>
    <recommendedName>
        <fullName evidence="3">DUF4160 domain-containing protein</fullName>
    </recommendedName>
</protein>
<name>D6SN20_9BACT</name>